<evidence type="ECO:0000256" key="1">
    <source>
        <dbReference type="SAM" id="SignalP"/>
    </source>
</evidence>
<evidence type="ECO:0008006" key="5">
    <source>
        <dbReference type="Google" id="ProtNLM"/>
    </source>
</evidence>
<feature type="chain" id="PRO_5007403667" description="Extracellular membrane protein CFEM domain-containing protein" evidence="1">
    <location>
        <begin position="21"/>
        <end position="121"/>
    </location>
</feature>
<sequence>MKYSTAVALVSASLAHGALAVQDSGSAGFDYRLMIQSAGPLLQKAKCAAPCVSSITNALSCNGTGPLDTICNNVDAIKLQTQPCAARCGITNAQADLIAKTAKVICLADPPKVSKDLPTSP</sequence>
<keyword evidence="1" id="KW-0732">Signal</keyword>
<evidence type="ECO:0000313" key="3">
    <source>
        <dbReference type="EMBL" id="KJZ71866.1"/>
    </source>
</evidence>
<protein>
    <recommendedName>
        <fullName evidence="5">Extracellular membrane protein CFEM domain-containing protein</fullName>
    </recommendedName>
</protein>
<accession>A0A0F7ZH18</accession>
<dbReference type="EMBL" id="KQ030558">
    <property type="protein sequence ID" value="KJZ71866.1"/>
    <property type="molecule type" value="Genomic_DNA"/>
</dbReference>
<dbReference type="AlphaFoldDB" id="A0A0F7ZH18"/>
<dbReference type="OrthoDB" id="4924937at2759"/>
<name>A0A0F7ZH18_9HYPO</name>
<feature type="signal peptide" evidence="1">
    <location>
        <begin position="1"/>
        <end position="20"/>
    </location>
</feature>
<dbReference type="EMBL" id="KQ030588">
    <property type="protein sequence ID" value="KJZ71097.1"/>
    <property type="molecule type" value="Genomic_DNA"/>
</dbReference>
<dbReference type="Proteomes" id="UP000054481">
    <property type="component" value="Unassembled WGS sequence"/>
</dbReference>
<organism evidence="3 4">
    <name type="scientific">Hirsutella minnesotensis 3608</name>
    <dbReference type="NCBI Taxonomy" id="1043627"/>
    <lineage>
        <taxon>Eukaryota</taxon>
        <taxon>Fungi</taxon>
        <taxon>Dikarya</taxon>
        <taxon>Ascomycota</taxon>
        <taxon>Pezizomycotina</taxon>
        <taxon>Sordariomycetes</taxon>
        <taxon>Hypocreomycetidae</taxon>
        <taxon>Hypocreales</taxon>
        <taxon>Ophiocordycipitaceae</taxon>
        <taxon>Hirsutella</taxon>
    </lineage>
</organism>
<keyword evidence="4" id="KW-1185">Reference proteome</keyword>
<reference evidence="3 4" key="1">
    <citation type="journal article" date="2014" name="Genome Biol. Evol.">
        <title>Comparative genomics and transcriptomics analyses reveal divergent lifestyle features of nematode endoparasitic fungus Hirsutella minnesotensis.</title>
        <authorList>
            <person name="Lai Y."/>
            <person name="Liu K."/>
            <person name="Zhang X."/>
            <person name="Zhang X."/>
            <person name="Li K."/>
            <person name="Wang N."/>
            <person name="Shu C."/>
            <person name="Wu Y."/>
            <person name="Wang C."/>
            <person name="Bushley K.E."/>
            <person name="Xiang M."/>
            <person name="Liu X."/>
        </authorList>
    </citation>
    <scope>NUCLEOTIDE SEQUENCE [LARGE SCALE GENOMIC DNA]</scope>
    <source>
        <strain evidence="3 4">3608</strain>
    </source>
</reference>
<evidence type="ECO:0000313" key="2">
    <source>
        <dbReference type="EMBL" id="KJZ71097.1"/>
    </source>
</evidence>
<gene>
    <name evidence="3" type="ORF">HIM_08711</name>
    <name evidence="2" type="ORF">HIM_09516</name>
</gene>
<evidence type="ECO:0000313" key="4">
    <source>
        <dbReference type="Proteomes" id="UP000054481"/>
    </source>
</evidence>
<proteinExistence type="predicted"/>